<keyword evidence="8 15" id="KW-0547">Nucleotide-binding</keyword>
<keyword evidence="11 15" id="KW-0067">ATP-binding</keyword>
<feature type="domain" description="Riboflavin kinase" evidence="16">
    <location>
        <begin position="181"/>
        <end position="308"/>
    </location>
</feature>
<keyword evidence="9 15" id="KW-0418">Kinase</keyword>
<dbReference type="KEGG" id="amaq:GO499_12285"/>
<organism evidence="17 18">
    <name type="scientific">Algicella marina</name>
    <dbReference type="NCBI Taxonomy" id="2683284"/>
    <lineage>
        <taxon>Bacteria</taxon>
        <taxon>Pseudomonadati</taxon>
        <taxon>Pseudomonadota</taxon>
        <taxon>Alphaproteobacteria</taxon>
        <taxon>Rhodobacterales</taxon>
        <taxon>Paracoccaceae</taxon>
        <taxon>Algicella</taxon>
    </lineage>
</organism>
<dbReference type="InterPro" id="IPR023468">
    <property type="entry name" value="Riboflavin_kinase"/>
</dbReference>
<dbReference type="GO" id="GO:0009398">
    <property type="term" value="P:FMN biosynthetic process"/>
    <property type="evidence" value="ECO:0007669"/>
    <property type="project" value="UniProtKB-UniRule"/>
</dbReference>
<evidence type="ECO:0000259" key="16">
    <source>
        <dbReference type="SMART" id="SM00904"/>
    </source>
</evidence>
<dbReference type="FunFam" id="2.40.30.30:FF:000003">
    <property type="entry name" value="Riboflavin biosynthesis protein"/>
    <property type="match status" value="1"/>
</dbReference>
<evidence type="ECO:0000256" key="9">
    <source>
        <dbReference type="ARBA" id="ARBA00022777"/>
    </source>
</evidence>
<dbReference type="GO" id="GO:0008531">
    <property type="term" value="F:riboflavin kinase activity"/>
    <property type="evidence" value="ECO:0007669"/>
    <property type="project" value="UniProtKB-UniRule"/>
</dbReference>
<evidence type="ECO:0000256" key="10">
    <source>
        <dbReference type="ARBA" id="ARBA00022827"/>
    </source>
</evidence>
<evidence type="ECO:0000256" key="2">
    <source>
        <dbReference type="ARBA" id="ARBA00004726"/>
    </source>
</evidence>
<evidence type="ECO:0000256" key="4">
    <source>
        <dbReference type="ARBA" id="ARBA00022630"/>
    </source>
</evidence>
<keyword evidence="7 15" id="KW-0548">Nucleotidyltransferase</keyword>
<dbReference type="SMART" id="SM00904">
    <property type="entry name" value="Flavokinase"/>
    <property type="match status" value="1"/>
</dbReference>
<keyword evidence="5 15" id="KW-0288">FMN</keyword>
<dbReference type="NCBIfam" id="TIGR00083">
    <property type="entry name" value="ribF"/>
    <property type="match status" value="1"/>
</dbReference>
<dbReference type="PANTHER" id="PTHR22749:SF6">
    <property type="entry name" value="RIBOFLAVIN KINASE"/>
    <property type="match status" value="1"/>
</dbReference>
<dbReference type="PIRSF" id="PIRSF004491">
    <property type="entry name" value="FAD_Synth"/>
    <property type="match status" value="1"/>
</dbReference>
<sequence length="314" mass="33729">MHRHKDPYSLAPAHKGASVAMGNFDGVHRGHRTVIDLALAHGGGAPLGIVTFEPHPRSFFAAGAPPFRLMNADTRAHRLEKIGVQELYEIPFDATLSSLSAEEFVDRVLVEALGIAHVVVGADFCFGKGRSGTAQMLAEMGAARGFGVTIAPLVTEDAQAISSTAIRKALTDGRPEDAAAMLGHWHRIDGPVIHGAKRGRDLGFPTANLAVEDLHLPRFGVYAVLFDVLDGPHKGSYQGAASIGSRPMFGENRPNLETYVLDFKGDLYGAEVSVALVSFERPEMKFDSLDALVAQMKRDVDACRTSLAPHFGRP</sequence>
<evidence type="ECO:0000256" key="5">
    <source>
        <dbReference type="ARBA" id="ARBA00022643"/>
    </source>
</evidence>
<comment type="function">
    <text evidence="1">Catalyzes the phosphorylation of riboflavin to FMN followed by the adenylation of FMN to FAD.</text>
</comment>
<dbReference type="Pfam" id="PF06574">
    <property type="entry name" value="FAD_syn"/>
    <property type="match status" value="1"/>
</dbReference>
<dbReference type="InterPro" id="IPR002606">
    <property type="entry name" value="Riboflavin_kinase_bac"/>
</dbReference>
<evidence type="ECO:0000313" key="17">
    <source>
        <dbReference type="EMBL" id="QHQ35897.1"/>
    </source>
</evidence>
<dbReference type="Gene3D" id="2.40.30.30">
    <property type="entry name" value="Riboflavin kinase-like"/>
    <property type="match status" value="1"/>
</dbReference>
<dbReference type="Proteomes" id="UP000464495">
    <property type="component" value="Chromosome"/>
</dbReference>
<dbReference type="InterPro" id="IPR015865">
    <property type="entry name" value="Riboflavin_kinase_bac/euk"/>
</dbReference>
<evidence type="ECO:0000313" key="18">
    <source>
        <dbReference type="Proteomes" id="UP000464495"/>
    </source>
</evidence>
<dbReference type="Pfam" id="PF01687">
    <property type="entry name" value="Flavokinase"/>
    <property type="match status" value="1"/>
</dbReference>
<evidence type="ECO:0000256" key="15">
    <source>
        <dbReference type="PIRNR" id="PIRNR004491"/>
    </source>
</evidence>
<dbReference type="GO" id="GO:0003919">
    <property type="term" value="F:FMN adenylyltransferase activity"/>
    <property type="evidence" value="ECO:0007669"/>
    <property type="project" value="UniProtKB-UniRule"/>
</dbReference>
<evidence type="ECO:0000256" key="1">
    <source>
        <dbReference type="ARBA" id="ARBA00002121"/>
    </source>
</evidence>
<dbReference type="InterPro" id="IPR014729">
    <property type="entry name" value="Rossmann-like_a/b/a_fold"/>
</dbReference>
<dbReference type="PANTHER" id="PTHR22749">
    <property type="entry name" value="RIBOFLAVIN KINASE/FMN ADENYLYLTRANSFERASE"/>
    <property type="match status" value="1"/>
</dbReference>
<evidence type="ECO:0000256" key="14">
    <source>
        <dbReference type="ARBA" id="ARBA00049494"/>
    </source>
</evidence>
<dbReference type="EMBL" id="CP046620">
    <property type="protein sequence ID" value="QHQ35897.1"/>
    <property type="molecule type" value="Genomic_DNA"/>
</dbReference>
<dbReference type="CDD" id="cd02064">
    <property type="entry name" value="FAD_synthetase_N"/>
    <property type="match status" value="1"/>
</dbReference>
<keyword evidence="6 15" id="KW-0808">Transferase</keyword>
<evidence type="ECO:0000256" key="6">
    <source>
        <dbReference type="ARBA" id="ARBA00022679"/>
    </source>
</evidence>
<evidence type="ECO:0000256" key="8">
    <source>
        <dbReference type="ARBA" id="ARBA00022741"/>
    </source>
</evidence>
<comment type="pathway">
    <text evidence="2 15">Cofactor biosynthesis; FAD biosynthesis; FAD from FMN: step 1/1.</text>
</comment>
<evidence type="ECO:0000256" key="7">
    <source>
        <dbReference type="ARBA" id="ARBA00022695"/>
    </source>
</evidence>
<keyword evidence="10 15" id="KW-0274">FAD</keyword>
<dbReference type="InterPro" id="IPR015864">
    <property type="entry name" value="FAD_synthase"/>
</dbReference>
<evidence type="ECO:0000256" key="3">
    <source>
        <dbReference type="ARBA" id="ARBA00005201"/>
    </source>
</evidence>
<accession>A0A6P1T1N3</accession>
<evidence type="ECO:0000256" key="12">
    <source>
        <dbReference type="ARBA" id="ARBA00023268"/>
    </source>
</evidence>
<dbReference type="RefSeq" id="WP_161862455.1">
    <property type="nucleotide sequence ID" value="NZ_CP046620.1"/>
</dbReference>
<protein>
    <recommendedName>
        <fullName evidence="15">Riboflavin biosynthesis protein</fullName>
    </recommendedName>
    <domain>
        <recommendedName>
            <fullName evidence="15">Riboflavin kinase</fullName>
            <ecNumber evidence="15">2.7.1.26</ecNumber>
        </recommendedName>
        <alternativeName>
            <fullName evidence="15">Flavokinase</fullName>
        </alternativeName>
    </domain>
    <domain>
        <recommendedName>
            <fullName evidence="15">FMN adenylyltransferase</fullName>
            <ecNumber evidence="15">2.7.7.2</ecNumber>
        </recommendedName>
        <alternativeName>
            <fullName evidence="15">FAD pyrophosphorylase</fullName>
        </alternativeName>
        <alternativeName>
            <fullName evidence="15">FAD synthase</fullName>
        </alternativeName>
    </domain>
</protein>
<reference evidence="17 18" key="1">
    <citation type="submission" date="2019-12" db="EMBL/GenBank/DDBJ databases">
        <title>Complete genome sequence of Algicella marina strain 9Alg 56(T) isolated from the red alga Tichocarpus crinitus.</title>
        <authorList>
            <person name="Kim S.-G."/>
            <person name="Nedashkovskaya O.I."/>
        </authorList>
    </citation>
    <scope>NUCLEOTIDE SEQUENCE [LARGE SCALE GENOMIC DNA]</scope>
    <source>
        <strain evidence="17 18">9Alg 56</strain>
    </source>
</reference>
<gene>
    <name evidence="17" type="ORF">GO499_12285</name>
</gene>
<dbReference type="GO" id="GO:0006747">
    <property type="term" value="P:FAD biosynthetic process"/>
    <property type="evidence" value="ECO:0007669"/>
    <property type="project" value="UniProtKB-UniRule"/>
</dbReference>
<comment type="catalytic activity">
    <reaction evidence="13 15">
        <text>riboflavin + ATP = FMN + ADP + H(+)</text>
        <dbReference type="Rhea" id="RHEA:14357"/>
        <dbReference type="ChEBI" id="CHEBI:15378"/>
        <dbReference type="ChEBI" id="CHEBI:30616"/>
        <dbReference type="ChEBI" id="CHEBI:57986"/>
        <dbReference type="ChEBI" id="CHEBI:58210"/>
        <dbReference type="ChEBI" id="CHEBI:456216"/>
        <dbReference type="EC" id="2.7.1.26"/>
    </reaction>
</comment>
<dbReference type="AlphaFoldDB" id="A0A6P1T1N3"/>
<evidence type="ECO:0000256" key="11">
    <source>
        <dbReference type="ARBA" id="ARBA00022840"/>
    </source>
</evidence>
<keyword evidence="12" id="KW-0511">Multifunctional enzyme</keyword>
<dbReference type="EC" id="2.7.1.26" evidence="15"/>
<dbReference type="FunFam" id="3.40.50.620:FF:000021">
    <property type="entry name" value="Riboflavin biosynthesis protein"/>
    <property type="match status" value="1"/>
</dbReference>
<keyword evidence="4 15" id="KW-0285">Flavoprotein</keyword>
<dbReference type="GO" id="GO:0009231">
    <property type="term" value="P:riboflavin biosynthetic process"/>
    <property type="evidence" value="ECO:0007669"/>
    <property type="project" value="InterPro"/>
</dbReference>
<comment type="pathway">
    <text evidence="3 15">Cofactor biosynthesis; FMN biosynthesis; FMN from riboflavin (ATP route): step 1/1.</text>
</comment>
<dbReference type="InterPro" id="IPR023465">
    <property type="entry name" value="Riboflavin_kinase_dom_sf"/>
</dbReference>
<dbReference type="Gene3D" id="3.40.50.620">
    <property type="entry name" value="HUPs"/>
    <property type="match status" value="1"/>
</dbReference>
<comment type="similarity">
    <text evidence="15">Belongs to the ribF family.</text>
</comment>
<dbReference type="EC" id="2.7.7.2" evidence="15"/>
<dbReference type="GO" id="GO:0005524">
    <property type="term" value="F:ATP binding"/>
    <property type="evidence" value="ECO:0007669"/>
    <property type="project" value="UniProtKB-UniRule"/>
</dbReference>
<dbReference type="SUPFAM" id="SSF82114">
    <property type="entry name" value="Riboflavin kinase-like"/>
    <property type="match status" value="1"/>
</dbReference>
<proteinExistence type="inferred from homology"/>
<dbReference type="NCBIfam" id="NF004160">
    <property type="entry name" value="PRK05627.1-3"/>
    <property type="match status" value="1"/>
</dbReference>
<dbReference type="UniPathway" id="UPA00277">
    <property type="reaction ID" value="UER00407"/>
</dbReference>
<dbReference type="SUPFAM" id="SSF52374">
    <property type="entry name" value="Nucleotidylyl transferase"/>
    <property type="match status" value="1"/>
</dbReference>
<name>A0A6P1T1N3_9RHOB</name>
<comment type="catalytic activity">
    <reaction evidence="14 15">
        <text>FMN + ATP + H(+) = FAD + diphosphate</text>
        <dbReference type="Rhea" id="RHEA:17237"/>
        <dbReference type="ChEBI" id="CHEBI:15378"/>
        <dbReference type="ChEBI" id="CHEBI:30616"/>
        <dbReference type="ChEBI" id="CHEBI:33019"/>
        <dbReference type="ChEBI" id="CHEBI:57692"/>
        <dbReference type="ChEBI" id="CHEBI:58210"/>
        <dbReference type="EC" id="2.7.7.2"/>
    </reaction>
</comment>
<keyword evidence="18" id="KW-1185">Reference proteome</keyword>
<evidence type="ECO:0000256" key="13">
    <source>
        <dbReference type="ARBA" id="ARBA00047880"/>
    </source>
</evidence>
<dbReference type="UniPathway" id="UPA00276">
    <property type="reaction ID" value="UER00406"/>
</dbReference>